<organism evidence="1 2">
    <name type="scientific">Mycobacterium phage Benvolio</name>
    <dbReference type="NCBI Taxonomy" id="2591074"/>
    <lineage>
        <taxon>Viruses</taxon>
        <taxon>Duplodnaviria</taxon>
        <taxon>Heunggongvirae</taxon>
        <taxon>Uroviricota</taxon>
        <taxon>Caudoviricetes</taxon>
        <taxon>Turbidovirus</taxon>
        <taxon>Turbidovirus benvolio</taxon>
    </lineage>
</organism>
<sequence length="38" mass="4264">MIVAGYVALAGLLTWFCLCCDAREERERGQAQESRSET</sequence>
<protein>
    <submittedName>
        <fullName evidence="1">Uncharacterized protein</fullName>
    </submittedName>
</protein>
<dbReference type="Proteomes" id="UP000320155">
    <property type="component" value="Segment"/>
</dbReference>
<evidence type="ECO:0000313" key="2">
    <source>
        <dbReference type="Proteomes" id="UP000320155"/>
    </source>
</evidence>
<accession>A0A514A3N4</accession>
<dbReference type="RefSeq" id="YP_010063497.1">
    <property type="nucleotide sequence ID" value="NC_054806.1"/>
</dbReference>
<keyword evidence="2" id="KW-1185">Reference proteome</keyword>
<gene>
    <name evidence="1" type="primary">60</name>
    <name evidence="1" type="ORF">SEA_BENVOLIO_60</name>
</gene>
<evidence type="ECO:0000313" key="1">
    <source>
        <dbReference type="EMBL" id="QDH47877.1"/>
    </source>
</evidence>
<name>A0A514A3N4_9CAUD</name>
<dbReference type="GeneID" id="64947304"/>
<dbReference type="KEGG" id="vg:64947304"/>
<proteinExistence type="predicted"/>
<dbReference type="EMBL" id="MK919472">
    <property type="protein sequence ID" value="QDH47877.1"/>
    <property type="molecule type" value="Genomic_DNA"/>
</dbReference>
<reference evidence="1 2" key="1">
    <citation type="submission" date="2019-05" db="EMBL/GenBank/DDBJ databases">
        <authorList>
            <person name="Adams R."/>
            <person name="Akbary L.S."/>
            <person name="Andrews M.B."/>
            <person name="Baumann C.N."/>
            <person name="Belamarich J.P."/>
            <person name="Bhuta P.S."/>
            <person name="Campbell C.V."/>
            <person name="Crevits C.K."/>
            <person name="Crockett C.R."/>
            <person name="Dolan H.E."/>
            <person name="Ellis C.L."/>
            <person name="Elsasser D.N."/>
            <person name="Fenwick S.L."/>
            <person name="Guo R."/>
            <person name="Jackson A.R."/>
            <person name="Kaur A."/>
            <person name="Madison K.A."/>
            <person name="Kivimaki S.E."/>
            <person name="Martin A.Y."/>
            <person name="McChesney S.A."/>
            <person name="McCreary M.E."/>
            <person name="McMahill K.J."/>
            <person name="Nicely M.K."/>
            <person name="Ofsa J.B."/>
            <person name="Redle J.D."/>
            <person name="Santos M.R."/>
            <person name="Stiltner K.B."/>
            <person name="Taheny A.C."/>
            <person name="Tran P.V."/>
            <person name="Tunckanat T."/>
            <person name="Villavicencio A.P."/>
            <person name="Voshell S.M."/>
            <person name="Williams K.J."/>
            <person name="Witmer C.E."/>
            <person name="Woodruff E.H."/>
            <person name="Garlena R.A."/>
            <person name="Russell D.A."/>
            <person name="Pope W.H."/>
            <person name="Jacobs-Sera D."/>
            <person name="Hatfull G.F."/>
        </authorList>
    </citation>
    <scope>NUCLEOTIDE SEQUENCE [LARGE SCALE GENOMIC DNA]</scope>
</reference>